<feature type="region of interest" description="Disordered" evidence="1">
    <location>
        <begin position="345"/>
        <end position="408"/>
    </location>
</feature>
<feature type="region of interest" description="Disordered" evidence="1">
    <location>
        <begin position="71"/>
        <end position="148"/>
    </location>
</feature>
<dbReference type="PANTHER" id="PTHR35441">
    <property type="entry name" value="CIRCADIAN-ASSOCIATED TRANSCRIPTIONAL REPRESSOR"/>
    <property type="match status" value="1"/>
</dbReference>
<dbReference type="InterPro" id="IPR031373">
    <property type="entry name" value="Ciart"/>
</dbReference>
<feature type="compositionally biased region" description="Low complexity" evidence="1">
    <location>
        <begin position="73"/>
        <end position="86"/>
    </location>
</feature>
<dbReference type="AlphaFoldDB" id="A0A670JW40"/>
<feature type="compositionally biased region" description="Polar residues" evidence="1">
    <location>
        <begin position="345"/>
        <end position="355"/>
    </location>
</feature>
<reference evidence="2 3" key="1">
    <citation type="journal article" date="2019" name="Proc. Natl. Acad. Sci. U.S.A.">
        <title>Regulatory changes in pterin and carotenoid genes underlie balanced color polymorphisms in the wall lizard.</title>
        <authorList>
            <person name="Andrade P."/>
            <person name="Pinho C."/>
            <person name="Perez I de Lanuza G."/>
            <person name="Afonso S."/>
            <person name="Brejcha J."/>
            <person name="Rubin C.J."/>
            <person name="Wallerman O."/>
            <person name="Pereira P."/>
            <person name="Sabatino S.J."/>
            <person name="Bellati A."/>
            <person name="Pellitteri-Rosa D."/>
            <person name="Bosakova Z."/>
            <person name="Bunikis I."/>
            <person name="Carretero M.A."/>
            <person name="Feiner N."/>
            <person name="Marsik P."/>
            <person name="Pauperio F."/>
            <person name="Salvi D."/>
            <person name="Soler L."/>
            <person name="While G.M."/>
            <person name="Uller T."/>
            <person name="Font E."/>
            <person name="Andersson L."/>
            <person name="Carneiro M."/>
        </authorList>
    </citation>
    <scope>NUCLEOTIDE SEQUENCE</scope>
</reference>
<dbReference type="GO" id="GO:0005634">
    <property type="term" value="C:nucleus"/>
    <property type="evidence" value="ECO:0007669"/>
    <property type="project" value="TreeGrafter"/>
</dbReference>
<reference evidence="2" key="3">
    <citation type="submission" date="2025-09" db="UniProtKB">
        <authorList>
            <consortium name="Ensembl"/>
        </authorList>
    </citation>
    <scope>IDENTIFICATION</scope>
</reference>
<sequence>MYRLGVPRGADERRAGRGPGSTCGAARGRVAPALSPARPGSCARLGGEAEPGSQELRAAERSCRYFSMAAMDSSSKSISSGESLYSVESATSEDDDDRSADFEVFSDGGSDAEKEHLKHRRGAYPGRQPFLFSPEPLGQTSPSPLCRERNRRTRKPLGLLAAARLRPTGLCCRHPAALDEAYYSRLADTGSGLPRKPVGRRRAENGRCQNGGVQPHPYAAQPPLRGVKRQRNHVADREDVRSPCWTERDHIFAQKCLELQGFIHPLVELLNRLKMGRFDRGLSSFQQSVAMDRIQRIIGVLQKPEMGERYLGTLLQVERMLKLWFPHIAVRNACADCSVAATQDSCDTAEPSSMEENLPETRLPSGQGPARSPPTEGTPPDAPWGPGFPRRQNHCSAGGDSPPPGRRLARHELDVDSHLAHFHAPPGERGRGPGQFHPRADPAGAELHCLRARRLPPEQPLWPPHLLDARPSLHELPPHRPAAPGPRGAPSVSEPARRNGGRQLPWSRAP</sequence>
<dbReference type="Ensembl" id="ENSPMRT00000029288.1">
    <property type="protein sequence ID" value="ENSPMRP00000027614.1"/>
    <property type="gene ID" value="ENSPMRG00000017815.1"/>
</dbReference>
<dbReference type="GO" id="GO:0045892">
    <property type="term" value="P:negative regulation of DNA-templated transcription"/>
    <property type="evidence" value="ECO:0007669"/>
    <property type="project" value="TreeGrafter"/>
</dbReference>
<dbReference type="GO" id="GO:0000978">
    <property type="term" value="F:RNA polymerase II cis-regulatory region sequence-specific DNA binding"/>
    <property type="evidence" value="ECO:0007669"/>
    <property type="project" value="TreeGrafter"/>
</dbReference>
<feature type="region of interest" description="Disordered" evidence="1">
    <location>
        <begin position="456"/>
        <end position="510"/>
    </location>
</feature>
<organism evidence="2 3">
    <name type="scientific">Podarcis muralis</name>
    <name type="common">Wall lizard</name>
    <name type="synonym">Lacerta muralis</name>
    <dbReference type="NCBI Taxonomy" id="64176"/>
    <lineage>
        <taxon>Eukaryota</taxon>
        <taxon>Metazoa</taxon>
        <taxon>Chordata</taxon>
        <taxon>Craniata</taxon>
        <taxon>Vertebrata</taxon>
        <taxon>Euteleostomi</taxon>
        <taxon>Lepidosauria</taxon>
        <taxon>Squamata</taxon>
        <taxon>Bifurcata</taxon>
        <taxon>Unidentata</taxon>
        <taxon>Episquamata</taxon>
        <taxon>Laterata</taxon>
        <taxon>Lacertibaenia</taxon>
        <taxon>Lacertidae</taxon>
        <taxon>Podarcis</taxon>
    </lineage>
</organism>
<dbReference type="GO" id="GO:0032922">
    <property type="term" value="P:circadian regulation of gene expression"/>
    <property type="evidence" value="ECO:0007669"/>
    <property type="project" value="InterPro"/>
</dbReference>
<evidence type="ECO:0000256" key="1">
    <source>
        <dbReference type="SAM" id="MobiDB-lite"/>
    </source>
</evidence>
<dbReference type="GeneTree" id="ENSGT00940000164936"/>
<feature type="region of interest" description="Disordered" evidence="1">
    <location>
        <begin position="1"/>
        <end position="55"/>
    </location>
</feature>
<name>A0A670JW40_PODMU</name>
<dbReference type="Pfam" id="PF15673">
    <property type="entry name" value="Ciart"/>
    <property type="match status" value="1"/>
</dbReference>
<dbReference type="PANTHER" id="PTHR35441:SF1">
    <property type="entry name" value="CIRCADIAN-ASSOCIATED TRANSCRIPTIONAL REPRESSOR"/>
    <property type="match status" value="1"/>
</dbReference>
<feature type="region of interest" description="Disordered" evidence="1">
    <location>
        <begin position="189"/>
        <end position="234"/>
    </location>
</feature>
<accession>A0A670JW40</accession>
<evidence type="ECO:0000313" key="2">
    <source>
        <dbReference type="Ensembl" id="ENSPMRP00000027614.1"/>
    </source>
</evidence>
<reference evidence="2" key="2">
    <citation type="submission" date="2025-08" db="UniProtKB">
        <authorList>
            <consortium name="Ensembl"/>
        </authorList>
    </citation>
    <scope>IDENTIFICATION</scope>
</reference>
<feature type="compositionally biased region" description="Basic and acidic residues" evidence="1">
    <location>
        <begin position="467"/>
        <end position="478"/>
    </location>
</feature>
<proteinExistence type="predicted"/>
<keyword evidence="3" id="KW-1185">Reference proteome</keyword>
<dbReference type="Proteomes" id="UP000472272">
    <property type="component" value="Chromosome 16"/>
</dbReference>
<protein>
    <recommendedName>
        <fullName evidence="4">Circadian associated repressor of transcription</fullName>
    </recommendedName>
</protein>
<evidence type="ECO:0000313" key="3">
    <source>
        <dbReference type="Proteomes" id="UP000472272"/>
    </source>
</evidence>
<evidence type="ECO:0008006" key="4">
    <source>
        <dbReference type="Google" id="ProtNLM"/>
    </source>
</evidence>